<evidence type="ECO:0000313" key="1">
    <source>
        <dbReference type="EMBL" id="AEV31307.1"/>
    </source>
</evidence>
<dbReference type="InterPro" id="IPR025345">
    <property type="entry name" value="DUF4249"/>
</dbReference>
<dbReference type="EMBL" id="CP003156">
    <property type="protein sequence ID" value="AEV31307.1"/>
    <property type="molecule type" value="Genomic_DNA"/>
</dbReference>
<dbReference type="AlphaFoldDB" id="G8R7Y4"/>
<accession>G8R7Y4</accession>
<evidence type="ECO:0008006" key="3">
    <source>
        <dbReference type="Google" id="ProtNLM"/>
    </source>
</evidence>
<dbReference type="HOGENOM" id="CLU_079066_1_0_10"/>
<sequence>MKNLSILLISAFVILLSSCTKVVDLKLNEPESKVAVDGLISNRAGESFIKLAYTKGYLSSDEPETIIDAQVSVRDNRGNLILFTASGNDGLYLPPTDFVGEVGKTYTLDVQYEGGSLSAESTMNDTVSGNNVNVIKADVTDPYLDAGYHLLATIKKYQEEDNYYKAEIFINGVKQMTTASDIIAFDDLMFEAGEELEARLYTWAETLEDDEKPQMGDVVTLQLISISEETYKYLIALSETPMQGGLFGKTPANVPSNIEGGLGWFQASSYNISGEVVVQE</sequence>
<name>G8R7Y4_OWEHD</name>
<dbReference type="STRING" id="926562.Oweho_0285"/>
<gene>
    <name evidence="1" type="ordered locus">Oweho_0285</name>
</gene>
<dbReference type="PROSITE" id="PS51257">
    <property type="entry name" value="PROKAR_LIPOPROTEIN"/>
    <property type="match status" value="1"/>
</dbReference>
<dbReference type="Pfam" id="PF14054">
    <property type="entry name" value="DUF4249"/>
    <property type="match status" value="1"/>
</dbReference>
<dbReference type="OrthoDB" id="637707at2"/>
<dbReference type="KEGG" id="oho:Oweho_0285"/>
<dbReference type="Proteomes" id="UP000005631">
    <property type="component" value="Chromosome"/>
</dbReference>
<organism evidence="1 2">
    <name type="scientific">Owenweeksia hongkongensis (strain DSM 17368 / CIP 108786 / JCM 12287 / NRRL B-23963 / UST20020801)</name>
    <dbReference type="NCBI Taxonomy" id="926562"/>
    <lineage>
        <taxon>Bacteria</taxon>
        <taxon>Pseudomonadati</taxon>
        <taxon>Bacteroidota</taxon>
        <taxon>Flavobacteriia</taxon>
        <taxon>Flavobacteriales</taxon>
        <taxon>Owenweeksiaceae</taxon>
        <taxon>Owenweeksia</taxon>
    </lineage>
</organism>
<proteinExistence type="predicted"/>
<evidence type="ECO:0000313" key="2">
    <source>
        <dbReference type="Proteomes" id="UP000005631"/>
    </source>
</evidence>
<protein>
    <recommendedName>
        <fullName evidence="3">DUF4249 domain-containing protein</fullName>
    </recommendedName>
</protein>
<dbReference type="RefSeq" id="WP_014200668.1">
    <property type="nucleotide sequence ID" value="NC_016599.1"/>
</dbReference>
<keyword evidence="2" id="KW-1185">Reference proteome</keyword>
<reference evidence="1 2" key="1">
    <citation type="journal article" date="2012" name="Stand. Genomic Sci.">
        <title>Genome sequence of the orange-pigmented seawater bacterium Owenweeksia hongkongensis type strain (UST20020801(T)).</title>
        <authorList>
            <person name="Riedel T."/>
            <person name="Held B."/>
            <person name="Nolan M."/>
            <person name="Lucas S."/>
            <person name="Lapidus A."/>
            <person name="Tice H."/>
            <person name="Del Rio T.G."/>
            <person name="Cheng J.F."/>
            <person name="Han C."/>
            <person name="Tapia R."/>
            <person name="Goodwin L.A."/>
            <person name="Pitluck S."/>
            <person name="Liolios K."/>
            <person name="Mavromatis K."/>
            <person name="Pagani I."/>
            <person name="Ivanova N."/>
            <person name="Mikhailova N."/>
            <person name="Pati A."/>
            <person name="Chen A."/>
            <person name="Palaniappan K."/>
            <person name="Rohde M."/>
            <person name="Tindall B.J."/>
            <person name="Detter J.C."/>
            <person name="Goker M."/>
            <person name="Woyke T."/>
            <person name="Bristow J."/>
            <person name="Eisen J.A."/>
            <person name="Markowitz V."/>
            <person name="Hugenholtz P."/>
            <person name="Klenk H.P."/>
            <person name="Kyrpides N.C."/>
        </authorList>
    </citation>
    <scope>NUCLEOTIDE SEQUENCE</scope>
    <source>
        <strain evidence="2">DSM 17368 / JCM 12287 / NRRL B-23963</strain>
    </source>
</reference>